<evidence type="ECO:0000313" key="4">
    <source>
        <dbReference type="Proteomes" id="UP001162087"/>
    </source>
</evidence>
<protein>
    <recommendedName>
        <fullName evidence="5">TCM62-like protein</fullName>
    </recommendedName>
</protein>
<dbReference type="EMBL" id="OX365897">
    <property type="protein sequence ID" value="CAI4055298.1"/>
    <property type="molecule type" value="Genomic_DNA"/>
</dbReference>
<dbReference type="AlphaFoldDB" id="A0AA35JBV3"/>
<dbReference type="RefSeq" id="XP_056086035.1">
    <property type="nucleotide sequence ID" value="XM_056228337.1"/>
</dbReference>
<sequence>MLRNCLRELRNHQTRRTIKTLHTPIYRTKNLHVLRDMLSGIKLLDKIINSSSYNKTLIHEPKYKSRAQVVSSQDTVRLNSVIRELLDSLQMDETTNTKLQSNKPRKLGRVGLQLFMDCSPDILTSTSTSLTSFLLEQYLKYPEEEVVNGILIGLKHIRDFLEKKKIMVKGQSEIDALVDQFAISSLDGRSVKKVLQAINYELFSDDVVRVVNGNKTDDEIDVSKGWKYPAGILDSNEAYLRSLELPKKKLVSIDREMLVLMYDGTLRDANKILPTITYARNLKKSVLLIVNGDCTGDALTSITINNNRNKRENNESRTVIMKYSGKANDNLALQENYDFIKFLRLPCGYDSIYSPEYSQLVPSKMCANKYYGSVGSIKATTGEAFLYNKIDFQATPTNKASKSFLRKTVTLSVGGRNEIEIDQRRNTLDNFLNNTLCHGLAEGFVPGYGVSLLKTIPGLNKLRANESDFMTKLGMNAVLSAVVLPSQVAFSNAYGYNHYEISNLIADAINENSFQMVKFSPNSGPVDTVKSGSLEPWSKMDSSLAGIGTFIKLLTSCNIIVTCIYEKPDRRTT</sequence>
<evidence type="ECO:0008006" key="5">
    <source>
        <dbReference type="Google" id="ProtNLM"/>
    </source>
</evidence>
<name>A0AA35JBV3_SACK1</name>
<evidence type="ECO:0000256" key="1">
    <source>
        <dbReference type="ARBA" id="ARBA00006607"/>
    </source>
</evidence>
<gene>
    <name evidence="3" type="primary">SKDI02G1470</name>
    <name evidence="3" type="ORF">SKDI_02G1470</name>
</gene>
<evidence type="ECO:0000313" key="3">
    <source>
        <dbReference type="EMBL" id="CAI4055298.1"/>
    </source>
</evidence>
<dbReference type="Gene3D" id="3.50.7.10">
    <property type="entry name" value="GroEL"/>
    <property type="match status" value="1"/>
</dbReference>
<organism evidence="3 4">
    <name type="scientific">Saccharomyces kudriavzevii (strain ATCC MYA-4449 / AS 2.2408 / CBS 8840 / NBRC 1802 / NCYC 2889)</name>
    <name type="common">Yeast</name>
    <dbReference type="NCBI Taxonomy" id="226230"/>
    <lineage>
        <taxon>Eukaryota</taxon>
        <taxon>Fungi</taxon>
        <taxon>Dikarya</taxon>
        <taxon>Ascomycota</taxon>
        <taxon>Saccharomycotina</taxon>
        <taxon>Saccharomycetes</taxon>
        <taxon>Saccharomycetales</taxon>
        <taxon>Saccharomycetaceae</taxon>
        <taxon>Saccharomyces</taxon>
    </lineage>
</organism>
<dbReference type="GO" id="GO:0042026">
    <property type="term" value="P:protein refolding"/>
    <property type="evidence" value="ECO:0007669"/>
    <property type="project" value="InterPro"/>
</dbReference>
<reference evidence="3" key="1">
    <citation type="submission" date="2022-10" db="EMBL/GenBank/DDBJ databases">
        <authorList>
            <person name="Byrne P K."/>
        </authorList>
    </citation>
    <scope>NUCLEOTIDE SEQUENCE</scope>
    <source>
        <strain evidence="3">IFO1802</strain>
    </source>
</reference>
<keyword evidence="4" id="KW-1185">Reference proteome</keyword>
<dbReference type="SUPFAM" id="SSF52029">
    <property type="entry name" value="GroEL apical domain-like"/>
    <property type="match status" value="1"/>
</dbReference>
<dbReference type="Gene3D" id="3.30.260.10">
    <property type="entry name" value="TCP-1-like chaperonin intermediate domain"/>
    <property type="match status" value="1"/>
</dbReference>
<dbReference type="InterPro" id="IPR027409">
    <property type="entry name" value="GroEL-like_apical_dom_sf"/>
</dbReference>
<keyword evidence="2" id="KW-0143">Chaperone</keyword>
<dbReference type="Proteomes" id="UP001162087">
    <property type="component" value="Chromosome 2"/>
</dbReference>
<dbReference type="InterPro" id="IPR027410">
    <property type="entry name" value="TCP-1-like_intermed_sf"/>
</dbReference>
<dbReference type="GO" id="GO:0140662">
    <property type="term" value="F:ATP-dependent protein folding chaperone"/>
    <property type="evidence" value="ECO:0007669"/>
    <property type="project" value="InterPro"/>
</dbReference>
<evidence type="ECO:0000256" key="2">
    <source>
        <dbReference type="ARBA" id="ARBA00023186"/>
    </source>
</evidence>
<accession>A0AA35JBV3</accession>
<dbReference type="Gene3D" id="1.10.560.10">
    <property type="entry name" value="GroEL-like equatorial domain"/>
    <property type="match status" value="1"/>
</dbReference>
<dbReference type="InterPro" id="IPR001844">
    <property type="entry name" value="Cpn60/GroEL"/>
</dbReference>
<proteinExistence type="inferred from homology"/>
<comment type="similarity">
    <text evidence="1">Belongs to the chaperonin (HSP60) family.</text>
</comment>
<dbReference type="InterPro" id="IPR027413">
    <property type="entry name" value="GROEL-like_equatorial_sf"/>
</dbReference>
<dbReference type="GeneID" id="80922335"/>
<dbReference type="GO" id="GO:0005737">
    <property type="term" value="C:cytoplasm"/>
    <property type="evidence" value="ECO:0007669"/>
    <property type="project" value="UniProtKB-ARBA"/>
</dbReference>
<dbReference type="PANTHER" id="PTHR45633">
    <property type="entry name" value="60 KDA HEAT SHOCK PROTEIN, MITOCHONDRIAL"/>
    <property type="match status" value="1"/>
</dbReference>